<keyword evidence="6 10" id="KW-0560">Oxidoreductase</keyword>
<dbReference type="InterPro" id="IPR002401">
    <property type="entry name" value="Cyt_P450_E_grp-I"/>
</dbReference>
<keyword evidence="5 9" id="KW-0479">Metal-binding</keyword>
<dbReference type="CDD" id="cd11065">
    <property type="entry name" value="CYP64-like"/>
    <property type="match status" value="1"/>
</dbReference>
<dbReference type="PANTHER" id="PTHR46300:SF7">
    <property type="entry name" value="P450, PUTATIVE (EUROFUNG)-RELATED"/>
    <property type="match status" value="1"/>
</dbReference>
<dbReference type="InterPro" id="IPR036396">
    <property type="entry name" value="Cyt_P450_sf"/>
</dbReference>
<dbReference type="Proteomes" id="UP000812287">
    <property type="component" value="Unassembled WGS sequence"/>
</dbReference>
<dbReference type="SUPFAM" id="SSF48264">
    <property type="entry name" value="Cytochrome P450"/>
    <property type="match status" value="1"/>
</dbReference>
<feature type="binding site" description="axial binding residue" evidence="9">
    <location>
        <position position="440"/>
    </location>
    <ligand>
        <name>heme</name>
        <dbReference type="ChEBI" id="CHEBI:30413"/>
    </ligand>
    <ligandPart>
        <name>Fe</name>
        <dbReference type="ChEBI" id="CHEBI:18248"/>
    </ligandPart>
</feature>
<dbReference type="EMBL" id="MU250531">
    <property type="protein sequence ID" value="KAG7447699.1"/>
    <property type="molecule type" value="Genomic_DNA"/>
</dbReference>
<comment type="cofactor">
    <cofactor evidence="1 9">
        <name>heme</name>
        <dbReference type="ChEBI" id="CHEBI:30413"/>
    </cofactor>
</comment>
<keyword evidence="12" id="KW-1185">Reference proteome</keyword>
<dbReference type="PRINTS" id="PR00385">
    <property type="entry name" value="P450"/>
</dbReference>
<evidence type="ECO:0000256" key="8">
    <source>
        <dbReference type="ARBA" id="ARBA00023033"/>
    </source>
</evidence>
<dbReference type="GeneID" id="66111786"/>
<keyword evidence="7 9" id="KW-0408">Iron</keyword>
<comment type="pathway">
    <text evidence="2">Secondary metabolite biosynthesis.</text>
</comment>
<evidence type="ECO:0000256" key="10">
    <source>
        <dbReference type="RuleBase" id="RU000461"/>
    </source>
</evidence>
<evidence type="ECO:0000256" key="6">
    <source>
        <dbReference type="ARBA" id="ARBA00023002"/>
    </source>
</evidence>
<accession>A0A9P7VVI4</accession>
<protein>
    <submittedName>
        <fullName evidence="11">Cytochrome P450</fullName>
    </submittedName>
</protein>
<comment type="similarity">
    <text evidence="3 10">Belongs to the cytochrome P450 family.</text>
</comment>
<dbReference type="PANTHER" id="PTHR46300">
    <property type="entry name" value="P450, PUTATIVE (EUROFUNG)-RELATED-RELATED"/>
    <property type="match status" value="1"/>
</dbReference>
<gene>
    <name evidence="11" type="ORF">BT62DRAFT_980175</name>
</gene>
<evidence type="ECO:0000256" key="5">
    <source>
        <dbReference type="ARBA" id="ARBA00022723"/>
    </source>
</evidence>
<sequence>MPDFSLPCIFLVAVVSYIAYKYANKVSRFPLPPGPPKWLWIGNYFQLPVIHAWKIYASWAKLYGIPRLNLCRSSYLSPLFGQTTIILNTGKAATDLLESRSALYSDRPVWVMGALAGRARSAFHIPYDHPQFRSYRKMLHSGLNPRITRTYRPIQERELNTLLKNLLETPENFISHLRRNAAGMVLKVAYGYEVSTGSDDFIDRIENFFQETEKHLSRPYLVDFIPFLQYLPEWFPFVDFKRIAREHKSMDVESFTYNWAKNLIASGNHNDSFVSHFLQREGHETPGEEEEEAIKWCSAALYIGGADTTVSVMTSFFYLMTMYPDVQALAQAEIEEVIGTDRLPMLDDRGYLPYIDALIKEIIRWGPVAPLGLRHRVKEDDVYLGYHIPKGATVIANIWGITHDSELYPDPHTFRPERHMGPHPETDPYKFVWGFGRRVCPGAHLAELSLFLNISNILATFNISKALDAQKRVVEPQIEWSNATVSHIKPFNCRITPRPTVALAWLAD</sequence>
<evidence type="ECO:0000256" key="9">
    <source>
        <dbReference type="PIRSR" id="PIRSR602401-1"/>
    </source>
</evidence>
<name>A0A9P7VVI4_9AGAR</name>
<keyword evidence="8 10" id="KW-0503">Monooxygenase</keyword>
<comment type="caution">
    <text evidence="11">The sequence shown here is derived from an EMBL/GenBank/DDBJ whole genome shotgun (WGS) entry which is preliminary data.</text>
</comment>
<evidence type="ECO:0000256" key="4">
    <source>
        <dbReference type="ARBA" id="ARBA00022617"/>
    </source>
</evidence>
<dbReference type="InterPro" id="IPR050364">
    <property type="entry name" value="Cytochrome_P450_fung"/>
</dbReference>
<evidence type="ECO:0000256" key="1">
    <source>
        <dbReference type="ARBA" id="ARBA00001971"/>
    </source>
</evidence>
<keyword evidence="4 9" id="KW-0349">Heme</keyword>
<dbReference type="OrthoDB" id="2789670at2759"/>
<evidence type="ECO:0000313" key="12">
    <source>
        <dbReference type="Proteomes" id="UP000812287"/>
    </source>
</evidence>
<dbReference type="InterPro" id="IPR001128">
    <property type="entry name" value="Cyt_P450"/>
</dbReference>
<evidence type="ECO:0000256" key="2">
    <source>
        <dbReference type="ARBA" id="ARBA00005179"/>
    </source>
</evidence>
<organism evidence="11 12">
    <name type="scientific">Guyanagaster necrorhizus</name>
    <dbReference type="NCBI Taxonomy" id="856835"/>
    <lineage>
        <taxon>Eukaryota</taxon>
        <taxon>Fungi</taxon>
        <taxon>Dikarya</taxon>
        <taxon>Basidiomycota</taxon>
        <taxon>Agaricomycotina</taxon>
        <taxon>Agaricomycetes</taxon>
        <taxon>Agaricomycetidae</taxon>
        <taxon>Agaricales</taxon>
        <taxon>Marasmiineae</taxon>
        <taxon>Physalacriaceae</taxon>
        <taxon>Guyanagaster</taxon>
    </lineage>
</organism>
<dbReference type="InterPro" id="IPR017972">
    <property type="entry name" value="Cyt_P450_CS"/>
</dbReference>
<proteinExistence type="inferred from homology"/>
<reference evidence="11" key="1">
    <citation type="submission" date="2020-11" db="EMBL/GenBank/DDBJ databases">
        <title>Adaptations for nitrogen fixation in a non-lichenized fungal sporocarp promotes dispersal by wood-feeding termites.</title>
        <authorList>
            <consortium name="DOE Joint Genome Institute"/>
            <person name="Koch R.A."/>
            <person name="Yoon G."/>
            <person name="Arayal U."/>
            <person name="Lail K."/>
            <person name="Amirebrahimi M."/>
            <person name="Labutti K."/>
            <person name="Lipzen A."/>
            <person name="Riley R."/>
            <person name="Barry K."/>
            <person name="Henrissat B."/>
            <person name="Grigoriev I.V."/>
            <person name="Herr J.R."/>
            <person name="Aime M.C."/>
        </authorList>
    </citation>
    <scope>NUCLEOTIDE SEQUENCE</scope>
    <source>
        <strain evidence="11">MCA 3950</strain>
    </source>
</reference>
<evidence type="ECO:0000256" key="7">
    <source>
        <dbReference type="ARBA" id="ARBA00023004"/>
    </source>
</evidence>
<dbReference type="GO" id="GO:0005506">
    <property type="term" value="F:iron ion binding"/>
    <property type="evidence" value="ECO:0007669"/>
    <property type="project" value="InterPro"/>
</dbReference>
<dbReference type="Pfam" id="PF00067">
    <property type="entry name" value="p450"/>
    <property type="match status" value="1"/>
</dbReference>
<dbReference type="RefSeq" id="XP_043041199.1">
    <property type="nucleotide sequence ID" value="XM_043189489.1"/>
</dbReference>
<dbReference type="AlphaFoldDB" id="A0A9P7VVI4"/>
<dbReference type="GO" id="GO:0004497">
    <property type="term" value="F:monooxygenase activity"/>
    <property type="evidence" value="ECO:0007669"/>
    <property type="project" value="UniProtKB-KW"/>
</dbReference>
<evidence type="ECO:0000313" key="11">
    <source>
        <dbReference type="EMBL" id="KAG7447699.1"/>
    </source>
</evidence>
<dbReference type="GO" id="GO:0016705">
    <property type="term" value="F:oxidoreductase activity, acting on paired donors, with incorporation or reduction of molecular oxygen"/>
    <property type="evidence" value="ECO:0007669"/>
    <property type="project" value="InterPro"/>
</dbReference>
<dbReference type="Gene3D" id="1.10.630.10">
    <property type="entry name" value="Cytochrome P450"/>
    <property type="match status" value="1"/>
</dbReference>
<dbReference type="PRINTS" id="PR00463">
    <property type="entry name" value="EP450I"/>
</dbReference>
<dbReference type="GO" id="GO:0020037">
    <property type="term" value="F:heme binding"/>
    <property type="evidence" value="ECO:0007669"/>
    <property type="project" value="InterPro"/>
</dbReference>
<evidence type="ECO:0000256" key="3">
    <source>
        <dbReference type="ARBA" id="ARBA00010617"/>
    </source>
</evidence>
<dbReference type="PROSITE" id="PS00086">
    <property type="entry name" value="CYTOCHROME_P450"/>
    <property type="match status" value="1"/>
</dbReference>